<feature type="transmembrane region" description="Helical" evidence="6">
    <location>
        <begin position="315"/>
        <end position="333"/>
    </location>
</feature>
<sequence length="428" mass="41936">METTGMTPGQPVAVEPPPSGLPVAPSADVLPWPSLLVLGAGTLLMVTAEMLPTAVLEQMSTGLGVAESSTGMLVSLWAAVVVVLSFPLVRLTRGRDRRAVIAGGLAVLALSSALTALAPTFQLAVGARILGASAVGLLWATTNAHVADLVSDRLLGRAVAVVLGGATLGMVVGTPLARLVADAAGWRAAFWALAVLGVLSAVAVRLVVARAAVPAAAALVTSTGAGEPTAGGPAPGSGGPTGVARRGMGQLLTVTALVALVLVGHYGAYTYITRLTEVPADALPGGMSALLLVFGLASAVGVALAGRLGDRTGSALVVSVAATALTVLALGVVDTSPAVGIAVVVAWGVVSGGMPPFAQTLILRLAGPERRSFAGALIPVLFNGGIAVGAALASWVVAGEGVTALPLLGAVVVGVAAAGLAVSLRRAV</sequence>
<dbReference type="Pfam" id="PF07690">
    <property type="entry name" value="MFS_1"/>
    <property type="match status" value="1"/>
</dbReference>
<dbReference type="RefSeq" id="WP_274994105.1">
    <property type="nucleotide sequence ID" value="NZ_JAJQQP010000006.1"/>
</dbReference>
<name>A0ABU2CJM3_9MICO</name>
<keyword evidence="5 6" id="KW-0472">Membrane</keyword>
<dbReference type="EMBL" id="JAVDYE010000001">
    <property type="protein sequence ID" value="MDR7381526.1"/>
    <property type="molecule type" value="Genomic_DNA"/>
</dbReference>
<dbReference type="PANTHER" id="PTHR43124">
    <property type="entry name" value="PURINE EFFLUX PUMP PBUE"/>
    <property type="match status" value="1"/>
</dbReference>
<evidence type="ECO:0000313" key="9">
    <source>
        <dbReference type="Proteomes" id="UP001183585"/>
    </source>
</evidence>
<keyword evidence="3 6" id="KW-0812">Transmembrane</keyword>
<dbReference type="InterPro" id="IPR020846">
    <property type="entry name" value="MFS_dom"/>
</dbReference>
<dbReference type="InterPro" id="IPR011701">
    <property type="entry name" value="MFS"/>
</dbReference>
<proteinExistence type="predicted"/>
<comment type="subcellular location">
    <subcellularLocation>
        <location evidence="1">Cell membrane</location>
        <topology evidence="1">Multi-pass membrane protein</topology>
    </subcellularLocation>
</comment>
<evidence type="ECO:0000256" key="6">
    <source>
        <dbReference type="SAM" id="Phobius"/>
    </source>
</evidence>
<feature type="transmembrane region" description="Helical" evidence="6">
    <location>
        <begin position="71"/>
        <end position="92"/>
    </location>
</feature>
<dbReference type="SUPFAM" id="SSF103473">
    <property type="entry name" value="MFS general substrate transporter"/>
    <property type="match status" value="1"/>
</dbReference>
<gene>
    <name evidence="8" type="ORF">J2S48_001041</name>
</gene>
<evidence type="ECO:0000256" key="3">
    <source>
        <dbReference type="ARBA" id="ARBA00022692"/>
    </source>
</evidence>
<keyword evidence="9" id="KW-1185">Reference proteome</keyword>
<feature type="transmembrane region" description="Helical" evidence="6">
    <location>
        <begin position="154"/>
        <end position="176"/>
    </location>
</feature>
<feature type="transmembrane region" description="Helical" evidence="6">
    <location>
        <begin position="188"/>
        <end position="208"/>
    </location>
</feature>
<comment type="caution">
    <text evidence="8">The sequence shown here is derived from an EMBL/GenBank/DDBJ whole genome shotgun (WGS) entry which is preliminary data.</text>
</comment>
<feature type="domain" description="Major facilitator superfamily (MFS) profile" evidence="7">
    <location>
        <begin position="34"/>
        <end position="426"/>
    </location>
</feature>
<feature type="transmembrane region" description="Helical" evidence="6">
    <location>
        <begin position="289"/>
        <end position="308"/>
    </location>
</feature>
<feature type="transmembrane region" description="Helical" evidence="6">
    <location>
        <begin position="404"/>
        <end position="424"/>
    </location>
</feature>
<feature type="transmembrane region" description="Helical" evidence="6">
    <location>
        <begin position="251"/>
        <end position="269"/>
    </location>
</feature>
<evidence type="ECO:0000259" key="7">
    <source>
        <dbReference type="PROSITE" id="PS50850"/>
    </source>
</evidence>
<protein>
    <submittedName>
        <fullName evidence="8">MFS family arabinose efflux permease</fullName>
    </submittedName>
</protein>
<dbReference type="InterPro" id="IPR036259">
    <property type="entry name" value="MFS_trans_sf"/>
</dbReference>
<evidence type="ECO:0000256" key="5">
    <source>
        <dbReference type="ARBA" id="ARBA00023136"/>
    </source>
</evidence>
<feature type="transmembrane region" description="Helical" evidence="6">
    <location>
        <begin position="29"/>
        <end position="51"/>
    </location>
</feature>
<evidence type="ECO:0000256" key="2">
    <source>
        <dbReference type="ARBA" id="ARBA00022475"/>
    </source>
</evidence>
<evidence type="ECO:0000313" key="8">
    <source>
        <dbReference type="EMBL" id="MDR7381526.1"/>
    </source>
</evidence>
<dbReference type="CDD" id="cd17324">
    <property type="entry name" value="MFS_NepI_like"/>
    <property type="match status" value="1"/>
</dbReference>
<keyword evidence="2" id="KW-1003">Cell membrane</keyword>
<dbReference type="Proteomes" id="UP001183585">
    <property type="component" value="Unassembled WGS sequence"/>
</dbReference>
<organism evidence="8 9">
    <name type="scientific">Promicromonospora iranensis</name>
    <dbReference type="NCBI Taxonomy" id="1105144"/>
    <lineage>
        <taxon>Bacteria</taxon>
        <taxon>Bacillati</taxon>
        <taxon>Actinomycetota</taxon>
        <taxon>Actinomycetes</taxon>
        <taxon>Micrococcales</taxon>
        <taxon>Promicromonosporaceae</taxon>
        <taxon>Promicromonospora</taxon>
    </lineage>
</organism>
<dbReference type="PROSITE" id="PS50850">
    <property type="entry name" value="MFS"/>
    <property type="match status" value="1"/>
</dbReference>
<dbReference type="Gene3D" id="1.20.1250.20">
    <property type="entry name" value="MFS general substrate transporter like domains"/>
    <property type="match status" value="1"/>
</dbReference>
<feature type="transmembrane region" description="Helical" evidence="6">
    <location>
        <begin position="375"/>
        <end position="398"/>
    </location>
</feature>
<accession>A0ABU2CJM3</accession>
<dbReference type="InterPro" id="IPR050189">
    <property type="entry name" value="MFS_Efflux_Transporters"/>
</dbReference>
<feature type="transmembrane region" description="Helical" evidence="6">
    <location>
        <begin position="339"/>
        <end position="363"/>
    </location>
</feature>
<evidence type="ECO:0000256" key="1">
    <source>
        <dbReference type="ARBA" id="ARBA00004651"/>
    </source>
</evidence>
<feature type="transmembrane region" description="Helical" evidence="6">
    <location>
        <begin position="123"/>
        <end position="142"/>
    </location>
</feature>
<evidence type="ECO:0000256" key="4">
    <source>
        <dbReference type="ARBA" id="ARBA00022989"/>
    </source>
</evidence>
<dbReference type="PANTHER" id="PTHR43124:SF3">
    <property type="entry name" value="CHLORAMPHENICOL EFFLUX PUMP RV0191"/>
    <property type="match status" value="1"/>
</dbReference>
<feature type="transmembrane region" description="Helical" evidence="6">
    <location>
        <begin position="99"/>
        <end position="117"/>
    </location>
</feature>
<reference evidence="8 9" key="1">
    <citation type="submission" date="2023-07" db="EMBL/GenBank/DDBJ databases">
        <title>Sequencing the genomes of 1000 actinobacteria strains.</title>
        <authorList>
            <person name="Klenk H.-P."/>
        </authorList>
    </citation>
    <scope>NUCLEOTIDE SEQUENCE [LARGE SCALE GENOMIC DNA]</scope>
    <source>
        <strain evidence="8 9">DSM 45554</strain>
    </source>
</reference>
<keyword evidence="4 6" id="KW-1133">Transmembrane helix</keyword>